<organism evidence="4 5">
    <name type="scientific">Frankia nepalensis</name>
    <dbReference type="NCBI Taxonomy" id="1836974"/>
    <lineage>
        <taxon>Bacteria</taxon>
        <taxon>Bacillati</taxon>
        <taxon>Actinomycetota</taxon>
        <taxon>Actinomycetes</taxon>
        <taxon>Frankiales</taxon>
        <taxon>Frankiaceae</taxon>
        <taxon>Frankia</taxon>
    </lineage>
</organism>
<feature type="DNA-binding region" description="H-T-H motif" evidence="2">
    <location>
        <begin position="55"/>
        <end position="74"/>
    </location>
</feature>
<dbReference type="AlphaFoldDB" id="A0A937RI32"/>
<dbReference type="GO" id="GO:0000976">
    <property type="term" value="F:transcription cis-regulatory region binding"/>
    <property type="evidence" value="ECO:0007669"/>
    <property type="project" value="TreeGrafter"/>
</dbReference>
<dbReference type="Pfam" id="PF17940">
    <property type="entry name" value="TetR_C_31"/>
    <property type="match status" value="1"/>
</dbReference>
<dbReference type="Pfam" id="PF00440">
    <property type="entry name" value="TetR_N"/>
    <property type="match status" value="1"/>
</dbReference>
<feature type="domain" description="HTH tetR-type" evidence="3">
    <location>
        <begin position="32"/>
        <end position="92"/>
    </location>
</feature>
<dbReference type="Gene3D" id="1.10.357.10">
    <property type="entry name" value="Tetracycline Repressor, domain 2"/>
    <property type="match status" value="1"/>
</dbReference>
<dbReference type="SUPFAM" id="SSF46689">
    <property type="entry name" value="Homeodomain-like"/>
    <property type="match status" value="1"/>
</dbReference>
<evidence type="ECO:0000259" key="3">
    <source>
        <dbReference type="PROSITE" id="PS50977"/>
    </source>
</evidence>
<evidence type="ECO:0000313" key="4">
    <source>
        <dbReference type="EMBL" id="MBL7630567.1"/>
    </source>
</evidence>
<reference evidence="4" key="1">
    <citation type="submission" date="2020-12" db="EMBL/GenBank/DDBJ databases">
        <title>Genomic characterization of non-nitrogen-fixing Frankia strains.</title>
        <authorList>
            <person name="Carlos-Shanley C."/>
            <person name="Guerra T."/>
            <person name="Hahn D."/>
        </authorList>
    </citation>
    <scope>NUCLEOTIDE SEQUENCE</scope>
    <source>
        <strain evidence="4">CN6</strain>
    </source>
</reference>
<dbReference type="RefSeq" id="WP_203003446.1">
    <property type="nucleotide sequence ID" value="NZ_JADWYU010000248.1"/>
</dbReference>
<dbReference type="EMBL" id="JAEACQ010000252">
    <property type="protein sequence ID" value="MBL7630567.1"/>
    <property type="molecule type" value="Genomic_DNA"/>
</dbReference>
<dbReference type="Proteomes" id="UP000604475">
    <property type="component" value="Unassembled WGS sequence"/>
</dbReference>
<comment type="caution">
    <text evidence="4">The sequence shown here is derived from an EMBL/GenBank/DDBJ whole genome shotgun (WGS) entry which is preliminary data.</text>
</comment>
<accession>A0A937RI32</accession>
<dbReference type="PROSITE" id="PS50977">
    <property type="entry name" value="HTH_TETR_2"/>
    <property type="match status" value="1"/>
</dbReference>
<evidence type="ECO:0000256" key="1">
    <source>
        <dbReference type="ARBA" id="ARBA00023125"/>
    </source>
</evidence>
<sequence length="223" mass="24131">MTGAPEATWTGEDSGQRIEELAATQRWSPNQQAARSRLALAAARLVARSGPTACTIRAVAEEAGLTKSTVHYYVDDADELVDLAVLTYLRQFAAQTRRGCDEAPDGPEALCVLVRTFLGRGARTIQLGEAVWLHNPIIWSAYLTHAWPRGARAALLACFETFRELFEATLARCGVDDPAEQARALHLYLLGVVQLNIVQPLPQAEVARAVTALTGVPVAPARC</sequence>
<name>A0A937RI32_9ACTN</name>
<dbReference type="PANTHER" id="PTHR30055:SF231">
    <property type="entry name" value="TRANSCRIPTIONAL REGULATORY PROTEIN (PROBABLY DEOR-FAMILY)-RELATED"/>
    <property type="match status" value="1"/>
</dbReference>
<gene>
    <name evidence="4" type="ORF">I7412_26080</name>
</gene>
<dbReference type="InterPro" id="IPR009057">
    <property type="entry name" value="Homeodomain-like_sf"/>
</dbReference>
<protein>
    <submittedName>
        <fullName evidence="4">TetR/AcrR family transcriptional regulator</fullName>
    </submittedName>
</protein>
<evidence type="ECO:0000256" key="2">
    <source>
        <dbReference type="PROSITE-ProRule" id="PRU00335"/>
    </source>
</evidence>
<dbReference type="InterPro" id="IPR050109">
    <property type="entry name" value="HTH-type_TetR-like_transc_reg"/>
</dbReference>
<evidence type="ECO:0000313" key="5">
    <source>
        <dbReference type="Proteomes" id="UP000604475"/>
    </source>
</evidence>
<dbReference type="GO" id="GO:0003700">
    <property type="term" value="F:DNA-binding transcription factor activity"/>
    <property type="evidence" value="ECO:0007669"/>
    <property type="project" value="TreeGrafter"/>
</dbReference>
<dbReference type="InterPro" id="IPR001647">
    <property type="entry name" value="HTH_TetR"/>
</dbReference>
<dbReference type="PANTHER" id="PTHR30055">
    <property type="entry name" value="HTH-TYPE TRANSCRIPTIONAL REGULATOR RUTR"/>
    <property type="match status" value="1"/>
</dbReference>
<proteinExistence type="predicted"/>
<keyword evidence="1 2" id="KW-0238">DNA-binding</keyword>
<keyword evidence="5" id="KW-1185">Reference proteome</keyword>
<dbReference type="InterPro" id="IPR041583">
    <property type="entry name" value="TetR_C_31"/>
</dbReference>